<dbReference type="Gene3D" id="3.30.1360.130">
    <property type="entry name" value="Dipeptide transport protein"/>
    <property type="match status" value="1"/>
</dbReference>
<dbReference type="InterPro" id="IPR007035">
    <property type="entry name" value="Peptidase_M55"/>
</dbReference>
<feature type="active site" description="Nucleophile" evidence="1">
    <location>
        <position position="115"/>
    </location>
</feature>
<dbReference type="RefSeq" id="WP_078631594.1">
    <property type="nucleotide sequence ID" value="NZ_CM007717.1"/>
</dbReference>
<dbReference type="CDD" id="cd08663">
    <property type="entry name" value="DAP_dppA_1"/>
    <property type="match status" value="1"/>
</dbReference>
<dbReference type="Gene3D" id="3.40.50.10780">
    <property type="entry name" value="Dipeptide transport protein"/>
    <property type="match status" value="1"/>
</dbReference>
<organism evidence="4 6">
    <name type="scientific">Streptomyces antibioticus</name>
    <dbReference type="NCBI Taxonomy" id="1890"/>
    <lineage>
        <taxon>Bacteria</taxon>
        <taxon>Bacillati</taxon>
        <taxon>Actinomycetota</taxon>
        <taxon>Actinomycetes</taxon>
        <taxon>Kitasatosporales</taxon>
        <taxon>Streptomycetaceae</taxon>
        <taxon>Streptomyces</taxon>
    </lineage>
</organism>
<keyword evidence="2" id="KW-0479">Metal-binding</keyword>
<dbReference type="Pfam" id="PF04951">
    <property type="entry name" value="Peptidase_M55"/>
    <property type="match status" value="1"/>
</dbReference>
<dbReference type="Proteomes" id="UP000502504">
    <property type="component" value="Chromosome"/>
</dbReference>
<feature type="binding site" evidence="2">
    <location>
        <position position="60"/>
    </location>
    <ligand>
        <name>Zn(2+)</name>
        <dbReference type="ChEBI" id="CHEBI:29105"/>
        <label>2</label>
    </ligand>
</feature>
<reference evidence="3 5" key="1">
    <citation type="submission" date="2015-07" db="EMBL/GenBank/DDBJ databases">
        <title>Draft Genome Sequence of Streptomyces antibioticus, IMRU 3720 reveals insights in the evolution of actinomycin biosynthetic gene clusters in Streptomyces.</title>
        <authorList>
            <person name="Crnovcic I."/>
            <person name="Ruckert C."/>
            <person name="Kalinowksi J."/>
            <person name="Keller U."/>
        </authorList>
    </citation>
    <scope>NUCLEOTIDE SEQUENCE [LARGE SCALE GENOMIC DNA]</scope>
    <source>
        <strain evidence="3 5">DSM 41481</strain>
    </source>
</reference>
<feature type="binding site" evidence="2">
    <location>
        <position position="104"/>
    </location>
    <ligand>
        <name>Zn(2+)</name>
        <dbReference type="ChEBI" id="CHEBI:29105"/>
        <label>2</label>
    </ligand>
</feature>
<reference evidence="4 6" key="2">
    <citation type="submission" date="2020-03" db="EMBL/GenBank/DDBJ databases">
        <title>Is there a link between lipid content and antibiotic production in Streptomyces?</title>
        <authorList>
            <person name="David M."/>
            <person name="Lejeune C."/>
            <person name="Abreu S."/>
            <person name="Thibessard A."/>
            <person name="Leblond P."/>
            <person name="Chaminade P."/>
            <person name="Virolle M.-J."/>
        </authorList>
    </citation>
    <scope>NUCLEOTIDE SEQUENCE [LARGE SCALE GENOMIC DNA]</scope>
    <source>
        <strain evidence="4 6">DSM 41481</strain>
    </source>
</reference>
<evidence type="ECO:0000313" key="3">
    <source>
        <dbReference type="EMBL" id="OOQ54613.1"/>
    </source>
</evidence>
<dbReference type="PIRSF" id="PIRSF015853">
    <property type="entry name" value="Pep_DppA"/>
    <property type="match status" value="1"/>
</dbReference>
<feature type="binding site" evidence="2">
    <location>
        <position position="8"/>
    </location>
    <ligand>
        <name>Zn(2+)</name>
        <dbReference type="ChEBI" id="CHEBI:29105"/>
        <label>2</label>
    </ligand>
</feature>
<dbReference type="InterPro" id="IPR036177">
    <property type="entry name" value="Peptidase_M55_sf"/>
</dbReference>
<keyword evidence="5" id="KW-1185">Reference proteome</keyword>
<dbReference type="InterPro" id="IPR027476">
    <property type="entry name" value="DppA_N"/>
</dbReference>
<dbReference type="EMBL" id="LHQL01000001">
    <property type="protein sequence ID" value="OOQ54613.1"/>
    <property type="molecule type" value="Genomic_DNA"/>
</dbReference>
<dbReference type="GO" id="GO:0046872">
    <property type="term" value="F:metal ion binding"/>
    <property type="evidence" value="ECO:0007669"/>
    <property type="project" value="UniProtKB-KW"/>
</dbReference>
<feature type="binding site" evidence="2">
    <location>
        <position position="8"/>
    </location>
    <ligand>
        <name>Zn(2+)</name>
        <dbReference type="ChEBI" id="CHEBI:29105"/>
        <label>1</label>
    </ligand>
</feature>
<gene>
    <name evidence="3" type="ORF">AFM16_00635</name>
    <name evidence="4" type="ORF">HCX60_00775</name>
</gene>
<proteinExistence type="predicted"/>
<dbReference type="Proteomes" id="UP000190306">
    <property type="component" value="Chromosome"/>
</dbReference>
<accession>A0AAE6Y4S2</accession>
<keyword evidence="2" id="KW-0862">Zinc</keyword>
<evidence type="ECO:0000313" key="6">
    <source>
        <dbReference type="Proteomes" id="UP000502504"/>
    </source>
</evidence>
<evidence type="ECO:0000313" key="5">
    <source>
        <dbReference type="Proteomes" id="UP000190306"/>
    </source>
</evidence>
<dbReference type="AlphaFoldDB" id="A0AAE6Y4S2"/>
<protein>
    <submittedName>
        <fullName evidence="4">M55 family metallopeptidase</fullName>
    </submittedName>
    <submittedName>
        <fullName evidence="3">Peptide ABC transporter substrate-binding protein</fullName>
    </submittedName>
</protein>
<evidence type="ECO:0000256" key="1">
    <source>
        <dbReference type="PIRSR" id="PIRSR015853-1"/>
    </source>
</evidence>
<dbReference type="SUPFAM" id="SSF63992">
    <property type="entry name" value="Dipeptide transport protein"/>
    <property type="match status" value="1"/>
</dbReference>
<sequence>MKVLISADMEGVTGVTFPDDCEPGHARWEYNRRFLTADVNAAIAGFAAAGATEILVNEAHADQRNLLLDRLDTRATLLIGTHKPLGMMEGIDRSPDAVAFVGYHTGAGQPGVLAHTYLPNTITAVRINGEPASEGRMNALLADEYGVPVVLVTGDDLCCEDARDWAPHAAHAVVKTCVDRYSAICLPPEVSAARITEAAREGLAALPASGGPTAPPAEGYTYEVSFDAAHLAPAASYIPGVVQTDPLTVRFTLPTMYEAIRCFRALTRVVTSAVENCYG</sequence>
<dbReference type="EMBL" id="CP050692">
    <property type="protein sequence ID" value="QIT42239.1"/>
    <property type="molecule type" value="Genomic_DNA"/>
</dbReference>
<evidence type="ECO:0000256" key="2">
    <source>
        <dbReference type="PIRSR" id="PIRSR015853-2"/>
    </source>
</evidence>
<evidence type="ECO:0000313" key="4">
    <source>
        <dbReference type="EMBL" id="QIT42239.1"/>
    </source>
</evidence>
<feature type="binding site" evidence="2">
    <location>
        <position position="10"/>
    </location>
    <ligand>
        <name>Zn(2+)</name>
        <dbReference type="ChEBI" id="CHEBI:29105"/>
        <label>1</label>
    </ligand>
</feature>
<feature type="binding site" evidence="2">
    <location>
        <position position="134"/>
    </location>
    <ligand>
        <name>Zn(2+)</name>
        <dbReference type="ChEBI" id="CHEBI:29105"/>
        <label>2</label>
    </ligand>
</feature>
<name>A0AAE6Y4S2_STRAT</name>